<dbReference type="OrthoDB" id="2570975at2759"/>
<evidence type="ECO:0000313" key="1">
    <source>
        <dbReference type="EMBL" id="KZV99003.1"/>
    </source>
</evidence>
<dbReference type="AlphaFoldDB" id="A0A165MAS7"/>
<organism evidence="1 2">
    <name type="scientific">Exidia glandulosa HHB12029</name>
    <dbReference type="NCBI Taxonomy" id="1314781"/>
    <lineage>
        <taxon>Eukaryota</taxon>
        <taxon>Fungi</taxon>
        <taxon>Dikarya</taxon>
        <taxon>Basidiomycota</taxon>
        <taxon>Agaricomycotina</taxon>
        <taxon>Agaricomycetes</taxon>
        <taxon>Auriculariales</taxon>
        <taxon>Exidiaceae</taxon>
        <taxon>Exidia</taxon>
    </lineage>
</organism>
<accession>A0A165MAS7</accession>
<gene>
    <name evidence="1" type="ORF">EXIGLDRAFT_712565</name>
</gene>
<name>A0A165MAS7_EXIGL</name>
<dbReference type="Proteomes" id="UP000077266">
    <property type="component" value="Unassembled WGS sequence"/>
</dbReference>
<dbReference type="InParanoid" id="A0A165MAS7"/>
<evidence type="ECO:0000313" key="2">
    <source>
        <dbReference type="Proteomes" id="UP000077266"/>
    </source>
</evidence>
<protein>
    <recommendedName>
        <fullName evidence="3">Clp1-like protein</fullName>
    </recommendedName>
</protein>
<sequence length="264" mass="28573">MTDVPLRDPSRLYVKFPTTLARPVFAPIDCDSLAAINSDLAKVDIGYLREKLQAKGASMLAGLEKTKPVPADGLPKELDVVINDLSAEVPTHMLAVWSKEPHPAGQRRPVGLFPVHDVMLAANCAHLPAFPASIPPPPLTEGDTIRVPVVPLCVPHRASFGILQNYIYTRKAELVLAHLIPKPPTGVPRMQVTQVVGESLTPAALATYLMRIHGFWSNVCALGVFDDALWRVIDFAWGFVMDALKHAGNSGVRVEGTSQASAQQ</sequence>
<evidence type="ECO:0008006" key="3">
    <source>
        <dbReference type="Google" id="ProtNLM"/>
    </source>
</evidence>
<proteinExistence type="predicted"/>
<dbReference type="EMBL" id="KV425913">
    <property type="protein sequence ID" value="KZV99003.1"/>
    <property type="molecule type" value="Genomic_DNA"/>
</dbReference>
<keyword evidence="2" id="KW-1185">Reference proteome</keyword>
<reference evidence="1 2" key="1">
    <citation type="journal article" date="2016" name="Mol. Biol. Evol.">
        <title>Comparative Genomics of Early-Diverging Mushroom-Forming Fungi Provides Insights into the Origins of Lignocellulose Decay Capabilities.</title>
        <authorList>
            <person name="Nagy L.G."/>
            <person name="Riley R."/>
            <person name="Tritt A."/>
            <person name="Adam C."/>
            <person name="Daum C."/>
            <person name="Floudas D."/>
            <person name="Sun H."/>
            <person name="Yadav J.S."/>
            <person name="Pangilinan J."/>
            <person name="Larsson K.H."/>
            <person name="Matsuura K."/>
            <person name="Barry K."/>
            <person name="Labutti K."/>
            <person name="Kuo R."/>
            <person name="Ohm R.A."/>
            <person name="Bhattacharya S.S."/>
            <person name="Shirouzu T."/>
            <person name="Yoshinaga Y."/>
            <person name="Martin F.M."/>
            <person name="Grigoriev I.V."/>
            <person name="Hibbett D.S."/>
        </authorList>
    </citation>
    <scope>NUCLEOTIDE SEQUENCE [LARGE SCALE GENOMIC DNA]</scope>
    <source>
        <strain evidence="1 2">HHB12029</strain>
    </source>
</reference>